<reference evidence="2 3" key="1">
    <citation type="submission" date="2016-07" db="EMBL/GenBank/DDBJ databases">
        <title>Pervasive Adenine N6-methylation of Active Genes in Fungi.</title>
        <authorList>
            <consortium name="DOE Joint Genome Institute"/>
            <person name="Mondo S.J."/>
            <person name="Dannebaum R.O."/>
            <person name="Kuo R.C."/>
            <person name="Labutti K."/>
            <person name="Haridas S."/>
            <person name="Kuo A."/>
            <person name="Salamov A."/>
            <person name="Ahrendt S.R."/>
            <person name="Lipzen A."/>
            <person name="Sullivan W."/>
            <person name="Andreopoulos W.B."/>
            <person name="Clum A."/>
            <person name="Lindquist E."/>
            <person name="Daum C."/>
            <person name="Ramamoorthy G.K."/>
            <person name="Gryganskyi A."/>
            <person name="Culley D."/>
            <person name="Magnuson J.K."/>
            <person name="James T.Y."/>
            <person name="O'Malley M.A."/>
            <person name="Stajich J.E."/>
            <person name="Spatafora J.W."/>
            <person name="Visel A."/>
            <person name="Grigoriev I.V."/>
        </authorList>
    </citation>
    <scope>NUCLEOTIDE SEQUENCE [LARGE SCALE GENOMIC DNA]</scope>
    <source>
        <strain evidence="2 3">PL171</strain>
    </source>
</reference>
<dbReference type="Proteomes" id="UP000193411">
    <property type="component" value="Unassembled WGS sequence"/>
</dbReference>
<name>A0A1Y2HFH9_9FUNG</name>
<evidence type="ECO:0000256" key="1">
    <source>
        <dbReference type="SAM" id="SignalP"/>
    </source>
</evidence>
<comment type="caution">
    <text evidence="2">The sequence shown here is derived from an EMBL/GenBank/DDBJ whole genome shotgun (WGS) entry which is preliminary data.</text>
</comment>
<gene>
    <name evidence="2" type="ORF">BCR44DRAFT_1438277</name>
</gene>
<evidence type="ECO:0000313" key="3">
    <source>
        <dbReference type="Proteomes" id="UP000193411"/>
    </source>
</evidence>
<organism evidence="2 3">
    <name type="scientific">Catenaria anguillulae PL171</name>
    <dbReference type="NCBI Taxonomy" id="765915"/>
    <lineage>
        <taxon>Eukaryota</taxon>
        <taxon>Fungi</taxon>
        <taxon>Fungi incertae sedis</taxon>
        <taxon>Blastocladiomycota</taxon>
        <taxon>Blastocladiomycetes</taxon>
        <taxon>Blastocladiales</taxon>
        <taxon>Catenariaceae</taxon>
        <taxon>Catenaria</taxon>
    </lineage>
</organism>
<sequence length="180" mass="19658">MIPQLILLATIGAIATAAPLDGASNVSAAQCKSFIPLYGKDLIFSFDQGASYIDLPNERSVVAAHANCFEWAKSQGYYVAVATADAGSPQGRFRCYGKNVPHYPEFKGNMKRLIAWREPDYLGPYDIPGYDIQVPRVGVYGQGMSFCDSYVEVGGEQYCKGFPKVEHSTLLLAKDCPKSQ</sequence>
<feature type="signal peptide" evidence="1">
    <location>
        <begin position="1"/>
        <end position="17"/>
    </location>
</feature>
<protein>
    <submittedName>
        <fullName evidence="2">Uncharacterized protein</fullName>
    </submittedName>
</protein>
<accession>A0A1Y2HFH9</accession>
<feature type="chain" id="PRO_5013164050" evidence="1">
    <location>
        <begin position="18"/>
        <end position="180"/>
    </location>
</feature>
<dbReference type="EMBL" id="MCFL01000036">
    <property type="protein sequence ID" value="ORZ33338.1"/>
    <property type="molecule type" value="Genomic_DNA"/>
</dbReference>
<evidence type="ECO:0000313" key="2">
    <source>
        <dbReference type="EMBL" id="ORZ33338.1"/>
    </source>
</evidence>
<keyword evidence="1" id="KW-0732">Signal</keyword>
<keyword evidence="3" id="KW-1185">Reference proteome</keyword>
<dbReference type="AlphaFoldDB" id="A0A1Y2HFH9"/>
<proteinExistence type="predicted"/>